<gene>
    <name evidence="1" type="ORF">GCM10009819_00590</name>
</gene>
<dbReference type="EMBL" id="BAAAPW010000001">
    <property type="protein sequence ID" value="GAA2021959.1"/>
    <property type="molecule type" value="Genomic_DNA"/>
</dbReference>
<protein>
    <submittedName>
        <fullName evidence="1">Uncharacterized protein</fullName>
    </submittedName>
</protein>
<reference evidence="1 2" key="1">
    <citation type="journal article" date="2019" name="Int. J. Syst. Evol. Microbiol.">
        <title>The Global Catalogue of Microorganisms (GCM) 10K type strain sequencing project: providing services to taxonomists for standard genome sequencing and annotation.</title>
        <authorList>
            <consortium name="The Broad Institute Genomics Platform"/>
            <consortium name="The Broad Institute Genome Sequencing Center for Infectious Disease"/>
            <person name="Wu L."/>
            <person name="Ma J."/>
        </authorList>
    </citation>
    <scope>NUCLEOTIDE SEQUENCE [LARGE SCALE GENOMIC DNA]</scope>
    <source>
        <strain evidence="1 2">JCM 15672</strain>
    </source>
</reference>
<sequence length="100" mass="11086">MHAGRGALEGAALVTWHPILAADEPEPGRWRLVDTLGHEYGRVSIVRVDGEVRYRAEFEGRLLGWGTTLRGACERVHHAFVRSHGPGEWQGYPDFSHAGS</sequence>
<evidence type="ECO:0000313" key="2">
    <source>
        <dbReference type="Proteomes" id="UP001501196"/>
    </source>
</evidence>
<dbReference type="RefSeq" id="WP_344368640.1">
    <property type="nucleotide sequence ID" value="NZ_BAAAPW010000001.1"/>
</dbReference>
<proteinExistence type="predicted"/>
<accession>A0ABN2TV18</accession>
<evidence type="ECO:0000313" key="1">
    <source>
        <dbReference type="EMBL" id="GAA2021959.1"/>
    </source>
</evidence>
<name>A0ABN2TV18_9MICO</name>
<comment type="caution">
    <text evidence="1">The sequence shown here is derived from an EMBL/GenBank/DDBJ whole genome shotgun (WGS) entry which is preliminary data.</text>
</comment>
<organism evidence="1 2">
    <name type="scientific">Agromyces tropicus</name>
    <dbReference type="NCBI Taxonomy" id="555371"/>
    <lineage>
        <taxon>Bacteria</taxon>
        <taxon>Bacillati</taxon>
        <taxon>Actinomycetota</taxon>
        <taxon>Actinomycetes</taxon>
        <taxon>Micrococcales</taxon>
        <taxon>Microbacteriaceae</taxon>
        <taxon>Agromyces</taxon>
    </lineage>
</organism>
<dbReference type="Proteomes" id="UP001501196">
    <property type="component" value="Unassembled WGS sequence"/>
</dbReference>
<keyword evidence="2" id="KW-1185">Reference proteome</keyword>